<evidence type="ECO:0008006" key="2">
    <source>
        <dbReference type="Google" id="ProtNLM"/>
    </source>
</evidence>
<evidence type="ECO:0000313" key="1">
    <source>
        <dbReference type="EMBL" id="AYV77728.1"/>
    </source>
</evidence>
<sequence length="311" mass="35021">MFKHLENKVVIISGSGGGADLFGGLPLYFEIIKTAKKVILANFSFTDEQSCEVSAEQKCAKKFNKYLYKIHKYEDHEGISKKCFPEARLASCLSHDVYAILIHDTLTVKDIEICYLDIIKEEGDVDYIYLVDGGIDVLLTGNEKGLGTPVEDMMHLKAVNLLDIKEKYVMAVGVDIDIAHGVHLDDLETRLKQLEPIKILEWKWDLKQSSVAKYKEIVSICQPVNTIVQSLIVASLDGHVGNYTPDHLKVRIDKNIIPLNSRICTAFVYPLLNIANDVIYLDKIKMDMNTDQVDDLISEIHPEIDDIANIV</sequence>
<dbReference type="InterPro" id="IPR010581">
    <property type="entry name" value="DUF1152"/>
</dbReference>
<name>A0A3G4ZS61_9VIRU</name>
<dbReference type="EMBL" id="MK072066">
    <property type="protein sequence ID" value="AYV77728.1"/>
    <property type="molecule type" value="Genomic_DNA"/>
</dbReference>
<proteinExistence type="predicted"/>
<accession>A0A3G4ZS61</accession>
<protein>
    <recommendedName>
        <fullName evidence="2">DUF1152 domain-containing protein</fullName>
    </recommendedName>
</protein>
<gene>
    <name evidence="1" type="ORF">Edafosvirus1_59</name>
</gene>
<dbReference type="Pfam" id="PF06626">
    <property type="entry name" value="DUF1152"/>
    <property type="match status" value="1"/>
</dbReference>
<reference evidence="1" key="1">
    <citation type="submission" date="2018-10" db="EMBL/GenBank/DDBJ databases">
        <title>Hidden diversity of soil giant viruses.</title>
        <authorList>
            <person name="Schulz F."/>
            <person name="Alteio L."/>
            <person name="Goudeau D."/>
            <person name="Ryan E.M."/>
            <person name="Malmstrom R.R."/>
            <person name="Blanchard J."/>
            <person name="Woyke T."/>
        </authorList>
    </citation>
    <scope>NUCLEOTIDE SEQUENCE</scope>
    <source>
        <strain evidence="1">EDV1</strain>
    </source>
</reference>
<organism evidence="1">
    <name type="scientific">Edafosvirus sp</name>
    <dbReference type="NCBI Taxonomy" id="2487765"/>
    <lineage>
        <taxon>Viruses</taxon>
        <taxon>Varidnaviria</taxon>
        <taxon>Bamfordvirae</taxon>
        <taxon>Nucleocytoviricota</taxon>
        <taxon>Megaviricetes</taxon>
        <taxon>Imitervirales</taxon>
        <taxon>Mimiviridae</taxon>
        <taxon>Klosneuvirinae</taxon>
    </lineage>
</organism>